<dbReference type="Gene3D" id="4.10.400.10">
    <property type="entry name" value="Low-density Lipoprotein Receptor"/>
    <property type="match status" value="1"/>
</dbReference>
<dbReference type="PROSITE" id="PS50262">
    <property type="entry name" value="G_PROTEIN_RECEP_F1_2"/>
    <property type="match status" value="1"/>
</dbReference>
<evidence type="ECO:0000256" key="4">
    <source>
        <dbReference type="ARBA" id="ARBA00023136"/>
    </source>
</evidence>
<dbReference type="CDD" id="cd00112">
    <property type="entry name" value="LDLa"/>
    <property type="match status" value="1"/>
</dbReference>
<dbReference type="Proteomes" id="UP000663887">
    <property type="component" value="Unassembled WGS sequence"/>
</dbReference>
<feature type="transmembrane region" description="Helical" evidence="7">
    <location>
        <begin position="1324"/>
        <end position="1343"/>
    </location>
</feature>
<feature type="domain" description="G-protein coupled receptors family 1 profile" evidence="9">
    <location>
        <begin position="1217"/>
        <end position="1559"/>
    </location>
</feature>
<feature type="transmembrane region" description="Helical" evidence="7">
    <location>
        <begin position="1200"/>
        <end position="1225"/>
    </location>
</feature>
<dbReference type="SUPFAM" id="SSF81321">
    <property type="entry name" value="Family A G protein-coupled receptor-like"/>
    <property type="match status" value="1"/>
</dbReference>
<dbReference type="EMBL" id="CAJNRG010011103">
    <property type="protein sequence ID" value="CAF2129094.1"/>
    <property type="molecule type" value="Genomic_DNA"/>
</dbReference>
<dbReference type="GO" id="GO:0016020">
    <property type="term" value="C:membrane"/>
    <property type="evidence" value="ECO:0007669"/>
    <property type="project" value="UniProtKB-SubCell"/>
</dbReference>
<reference evidence="10" key="1">
    <citation type="submission" date="2021-02" db="EMBL/GenBank/DDBJ databases">
        <authorList>
            <person name="Nowell W R."/>
        </authorList>
    </citation>
    <scope>NUCLEOTIDE SEQUENCE</scope>
</reference>
<evidence type="ECO:0000256" key="5">
    <source>
        <dbReference type="ARBA" id="ARBA00023157"/>
    </source>
</evidence>
<evidence type="ECO:0000256" key="6">
    <source>
        <dbReference type="PROSITE-ProRule" id="PRU00076"/>
    </source>
</evidence>
<evidence type="ECO:0000259" key="8">
    <source>
        <dbReference type="PROSITE" id="PS50026"/>
    </source>
</evidence>
<feature type="disulfide bond" evidence="6">
    <location>
        <begin position="886"/>
        <end position="895"/>
    </location>
</feature>
<dbReference type="PROSITE" id="PS00022">
    <property type="entry name" value="EGF_1"/>
    <property type="match status" value="4"/>
</dbReference>
<dbReference type="PANTHER" id="PTHR24033:SF151">
    <property type="entry name" value="NOTCH 2"/>
    <property type="match status" value="1"/>
</dbReference>
<comment type="caution">
    <text evidence="6">Lacks conserved residue(s) required for the propagation of feature annotation.</text>
</comment>
<evidence type="ECO:0000259" key="9">
    <source>
        <dbReference type="PROSITE" id="PS50262"/>
    </source>
</evidence>
<evidence type="ECO:0000256" key="2">
    <source>
        <dbReference type="ARBA" id="ARBA00022692"/>
    </source>
</evidence>
<dbReference type="InterPro" id="IPR036055">
    <property type="entry name" value="LDL_receptor-like_sf"/>
</dbReference>
<feature type="transmembrane region" description="Helical" evidence="7">
    <location>
        <begin position="1291"/>
        <end position="1312"/>
    </location>
</feature>
<dbReference type="SMART" id="SM00192">
    <property type="entry name" value="LDLa"/>
    <property type="match status" value="2"/>
</dbReference>
<evidence type="ECO:0000313" key="11">
    <source>
        <dbReference type="Proteomes" id="UP000663887"/>
    </source>
</evidence>
<evidence type="ECO:0000256" key="1">
    <source>
        <dbReference type="ARBA" id="ARBA00004370"/>
    </source>
</evidence>
<feature type="disulfide bond" evidence="6">
    <location>
        <begin position="952"/>
        <end position="969"/>
    </location>
</feature>
<keyword evidence="2 7" id="KW-0812">Transmembrane</keyword>
<dbReference type="Gene3D" id="2.10.25.10">
    <property type="entry name" value="Laminin"/>
    <property type="match status" value="2"/>
</dbReference>
<comment type="caution">
    <text evidence="10">The sequence shown here is derived from an EMBL/GenBank/DDBJ whole genome shotgun (WGS) entry which is preliminary data.</text>
</comment>
<keyword evidence="3 7" id="KW-1133">Transmembrane helix</keyword>
<evidence type="ECO:0000256" key="3">
    <source>
        <dbReference type="ARBA" id="ARBA00022989"/>
    </source>
</evidence>
<dbReference type="Pfam" id="PF00057">
    <property type="entry name" value="Ldl_recept_a"/>
    <property type="match status" value="1"/>
</dbReference>
<feature type="domain" description="EGF-like" evidence="8">
    <location>
        <begin position="943"/>
        <end position="981"/>
    </location>
</feature>
<dbReference type="SMART" id="SM00181">
    <property type="entry name" value="EGF"/>
    <property type="match status" value="4"/>
</dbReference>
<evidence type="ECO:0000313" key="10">
    <source>
        <dbReference type="EMBL" id="CAF2129094.1"/>
    </source>
</evidence>
<keyword evidence="6" id="KW-0245">EGF-like domain</keyword>
<feature type="transmembrane region" description="Helical" evidence="7">
    <location>
        <begin position="1504"/>
        <end position="1527"/>
    </location>
</feature>
<protein>
    <submittedName>
        <fullName evidence="10">Uncharacterized protein</fullName>
    </submittedName>
</protein>
<gene>
    <name evidence="10" type="ORF">XDN619_LOCUS24378</name>
</gene>
<feature type="domain" description="EGF-like" evidence="8">
    <location>
        <begin position="857"/>
        <end position="896"/>
    </location>
</feature>
<dbReference type="InterPro" id="IPR017452">
    <property type="entry name" value="GPCR_Rhodpsn_7TM"/>
</dbReference>
<evidence type="ECO:0000256" key="7">
    <source>
        <dbReference type="SAM" id="Phobius"/>
    </source>
</evidence>
<feature type="disulfide bond" evidence="6">
    <location>
        <begin position="971"/>
        <end position="980"/>
    </location>
</feature>
<dbReference type="Gene3D" id="1.20.1070.10">
    <property type="entry name" value="Rhodopsin 7-helix transmembrane proteins"/>
    <property type="match status" value="1"/>
</dbReference>
<dbReference type="SUPFAM" id="SSF57424">
    <property type="entry name" value="LDL receptor-like module"/>
    <property type="match status" value="1"/>
</dbReference>
<dbReference type="InterPro" id="IPR002172">
    <property type="entry name" value="LDrepeatLR_classA_rpt"/>
</dbReference>
<keyword evidence="4 7" id="KW-0472">Membrane</keyword>
<keyword evidence="5 6" id="KW-1015">Disulfide bond</keyword>
<dbReference type="PANTHER" id="PTHR24033">
    <property type="entry name" value="EGF-LIKE DOMAIN-CONTAINING PROTEIN"/>
    <property type="match status" value="1"/>
</dbReference>
<sequence length="1603" mass="185293">MCIPDEYFIDGDRDCMDSSDERIHVEDTVCPSLPPSYECDDRLCLPCIQKCRAGNVCIRGCWSCGDGQCVLNRIDFFPRSSTNWFCINRRDQFFFCEVDGQEGLWTLDNGRCTENKPFNEQNIDEYCHYLRICELSGNKKHNCTCRYDGDNCSELFRQSCSTWNMTHYPNGGLFTPYIFGYYDQIFQSSFMDARWKVSGTIKCRGYLGKFLFHADGRYIGYYLHDQGYICTSRSHISYVMDKGYDRFCHNDSRTFNNLSYHFIDVCNSTESCISAYRINDGFYNCGFDDEQSANELVNRSCANVRQHRFRCSINQSTCFYAILLGVSGAVCDNGHDKYWLDTSILLSNINCNGKSKTGCSTLRRYIEASWNSTLLKHDDLQSSSMKKLSFRAYCDIYPDLLSKEDEDAESCASSWVCLREQWQCPSGQCIPFKSVLNSVYDCPDASDEQSFFASALHPFNYINYGPFIANAFKFKFDLVYPASKLWSVCQFTGKSPCSSNNRFNYRSVTKHCINLTALGNHKIGCPSNCDEPSIIDHCYLSLRALGYEVQCLSMIMCLGFSHRFQHTCTNSSHSPLPCHMTDSNLSGVIPNEFFCWNGSRTWERCNKKADCSNSEDEYMCGRSDSSTSLAERKNKFDFQTTQKWLHLLRFPANVSTNEYKRSIPKIESNPEQLPIDYSQQHDRSIFNWCNRGIPIRLNNASIVCFCSPHYHGDQCQYHTDRISFLLHVNFTYSKYTSTSDTSIINIYLVLFLYNDLVLSTNEFHLRPTDELDYQKKKRIYLHYSHSNQSIEYKRQRYFNRSNIIDHHPYAIRIEAFELKLNKKPQRFAIWQYPIYFDFLPVYRFAKVLRFFDSRKISRNPCQNNPCNSNEECHQLQNQPSNYKCLCKSHYSGPNCSKVNQLCSKNYCSSNALCQPSYRGLTQGNHWPYWICPLNYIGQRCKLKPNACDANPCANNASCYQMLVPNQFMCKCTDEYLGEKCEEKKRFIHFHIEEKSPLDYHGSAVQYFVIDFVQLELRLAHQDVYTTLPSQLRYFHDDKIVPEITFLQLHTLNNQQIYLLAVQLNRTTLIANVSIQEDNRCQHIRSFSSPNESISIIRYHSLCQNNSRILCFHDDQYLCICNEKNLGVECFLHQHEHRKCDECKANAQCLKGSKKGIVCICPLCHSGDRCQFSFESFSFTLDQLFFSDLQSPSSTIKYTTLFSLVCIPVLLFLVGIINNLCCFITFRRKKCRHNGIGEYLLLMSVINQLNLTFLVIRFLHMTANTFNPYSFPTFDTIFCKLVNYCLLTSTRITYWLSSLIAIERLYVVVFLSGRWLKNPYIARRISFAIVATIFLLSAYELAFIKSEISGGDGSVAVCVMIFPVDDPTWKDLHNSVVIIDSLTPFLIDLISTIDIICIVTKKKMNANAPSVSVSMIKVIAVKDRRFPNVQQTLPTEQAGLNGVGLVAENDQISPKVVTVSGELNLAEINRCLMKVTAFLDKTRLESARMNLHLLRTVLIENKELVIAPAFTLIPQLFSLPFFLASLILKCQKFHDNNLRFLLIVSYFTKFVPQLTSFLLYISPSSFYYTQWQCTTIGHWFKTLQRNSHPLTFTSKTTYIDEKTR</sequence>
<feature type="transmembrane region" description="Helical" evidence="7">
    <location>
        <begin position="1237"/>
        <end position="1258"/>
    </location>
</feature>
<organism evidence="10 11">
    <name type="scientific">Rotaria magnacalcarata</name>
    <dbReference type="NCBI Taxonomy" id="392030"/>
    <lineage>
        <taxon>Eukaryota</taxon>
        <taxon>Metazoa</taxon>
        <taxon>Spiralia</taxon>
        <taxon>Gnathifera</taxon>
        <taxon>Rotifera</taxon>
        <taxon>Eurotatoria</taxon>
        <taxon>Bdelloidea</taxon>
        <taxon>Philodinida</taxon>
        <taxon>Philodinidae</taxon>
        <taxon>Rotaria</taxon>
    </lineage>
</organism>
<dbReference type="SUPFAM" id="SSF57196">
    <property type="entry name" value="EGF/Laminin"/>
    <property type="match status" value="1"/>
</dbReference>
<comment type="subcellular location">
    <subcellularLocation>
        <location evidence="1">Membrane</location>
    </subcellularLocation>
</comment>
<name>A0A816W0I2_9BILA</name>
<dbReference type="InterPro" id="IPR051830">
    <property type="entry name" value="NOTCH_homolog"/>
</dbReference>
<dbReference type="PROSITE" id="PS50026">
    <property type="entry name" value="EGF_3"/>
    <property type="match status" value="2"/>
</dbReference>
<accession>A0A816W0I2</accession>
<proteinExistence type="predicted"/>
<dbReference type="InterPro" id="IPR000742">
    <property type="entry name" value="EGF"/>
</dbReference>
<feature type="transmembrane region" description="Helical" evidence="7">
    <location>
        <begin position="1539"/>
        <end position="1560"/>
    </location>
</feature>